<evidence type="ECO:0000313" key="2">
    <source>
        <dbReference type="Proteomes" id="UP000233343"/>
    </source>
</evidence>
<proteinExistence type="predicted"/>
<evidence type="ECO:0008006" key="3">
    <source>
        <dbReference type="Google" id="ProtNLM"/>
    </source>
</evidence>
<dbReference type="EMBL" id="PISD01000007">
    <property type="protein sequence ID" value="PKG30472.1"/>
    <property type="molecule type" value="Genomic_DNA"/>
</dbReference>
<keyword evidence="2" id="KW-1185">Reference proteome</keyword>
<dbReference type="AlphaFoldDB" id="A0A2N0ZLU0"/>
<protein>
    <recommendedName>
        <fullName evidence="3">DUF3794 domain-containing protein</fullName>
    </recommendedName>
</protein>
<evidence type="ECO:0000313" key="1">
    <source>
        <dbReference type="EMBL" id="PKG30472.1"/>
    </source>
</evidence>
<reference evidence="1 2" key="1">
    <citation type="journal article" date="2010" name="Int. J. Syst. Evol. Microbiol.">
        <title>Bacillus horneckiae sp. nov., isolated from a spacecraft-assembly clean room.</title>
        <authorList>
            <person name="Vaishampayan P."/>
            <person name="Probst A."/>
            <person name="Krishnamurthi S."/>
            <person name="Ghosh S."/>
            <person name="Osman S."/>
            <person name="McDowall A."/>
            <person name="Ruckmani A."/>
            <person name="Mayilraj S."/>
            <person name="Venkateswaran K."/>
        </authorList>
    </citation>
    <scope>NUCLEOTIDE SEQUENCE [LARGE SCALE GENOMIC DNA]</scope>
    <source>
        <strain evidence="2">1PO1SC</strain>
    </source>
</reference>
<gene>
    <name evidence="1" type="ORF">CWS20_02345</name>
</gene>
<dbReference type="RefSeq" id="WP_066197311.1">
    <property type="nucleotide sequence ID" value="NZ_JAFDQP010000005.1"/>
</dbReference>
<dbReference type="NCBIfam" id="NF045794">
    <property type="entry name" value="CsxC_fam"/>
    <property type="match status" value="1"/>
</dbReference>
<comment type="caution">
    <text evidence="1">The sequence shown here is derived from an EMBL/GenBank/DDBJ whole genome shotgun (WGS) entry which is preliminary data.</text>
</comment>
<name>A0A2N0ZLU0_9BACI</name>
<dbReference type="InterPro" id="IPR054845">
    <property type="entry name" value="Exosporium_prot_C"/>
</dbReference>
<sequence>MKRNTGCGCNNGHSCPPAEACDKAKTKRVDCDFDSFKPKGKKLNVPVLDALVPLAEVEVEADVEAEITLPDAAREIKSIKKNLKLIQCRAVPSSKGPWFAKLYITGIVHKNIQYVDACDGFVKDFSTDVHFTCIHKVKLFNPIRDPFGFKGVGFSSKSSDVYEYRELDDKGHGANRCVTGSKTFEVFNEPIECKLLGSHIREIDLLNNFNEFGLFDEITEKMEVRFWVKLSQMQQVKFDPTPDHHYPSYAEADGEEEGYEEGHEEIAEENIGDRFRNFVQG</sequence>
<accession>A0A2N0ZLU0</accession>
<dbReference type="Proteomes" id="UP000233343">
    <property type="component" value="Unassembled WGS sequence"/>
</dbReference>
<organism evidence="1 2">
    <name type="scientific">Cytobacillus horneckiae</name>
    <dbReference type="NCBI Taxonomy" id="549687"/>
    <lineage>
        <taxon>Bacteria</taxon>
        <taxon>Bacillati</taxon>
        <taxon>Bacillota</taxon>
        <taxon>Bacilli</taxon>
        <taxon>Bacillales</taxon>
        <taxon>Bacillaceae</taxon>
        <taxon>Cytobacillus</taxon>
    </lineage>
</organism>